<sequence>MLFGGTENSKSRAKIINSSDVAEGSTSAPALNFYESFLLKNANQIGSIESAINSLSYILPGRFKDVEIASESLCSGLHILSLYHDSILVKTTAKLAQRDRTIRPSLHNKYTGYFTISKKNPSLSKYRIVVGFLTLIQSTQLLWEMIAKKHQGQAPPRRFPQLTRWRIILLLELIKALCRLSLLKSTQGRPLMSPPIPEREIDPAQLSYDLNGQLTLAESDADSQDCKMPRTGHKVPLEPVLDARQYLASRVLGADDVNAPQDLVRVLKGKGVQAAEIIYVLRPLVYAVLLYSSKCSLKKQGQIHRTKWLKWSPWIIGIAMDYLSRRIIQQSYDKPTTLEAEMLAQRWRSMAWWSLRGPAYESVLRPWVAALISRTQHVPGVNFFTAIVDDYLYLLDNYYFAASTL</sequence>
<evidence type="ECO:0000313" key="4">
    <source>
        <dbReference type="Proteomes" id="UP000095009"/>
    </source>
</evidence>
<organism evidence="3 4">
    <name type="scientific">Nadsonia fulvescens var. elongata DSM 6958</name>
    <dbReference type="NCBI Taxonomy" id="857566"/>
    <lineage>
        <taxon>Eukaryota</taxon>
        <taxon>Fungi</taxon>
        <taxon>Dikarya</taxon>
        <taxon>Ascomycota</taxon>
        <taxon>Saccharomycotina</taxon>
        <taxon>Dipodascomycetes</taxon>
        <taxon>Dipodascales</taxon>
        <taxon>Dipodascales incertae sedis</taxon>
        <taxon>Nadsonia</taxon>
    </lineage>
</organism>
<keyword evidence="4" id="KW-1185">Reference proteome</keyword>
<evidence type="ECO:0000256" key="2">
    <source>
        <dbReference type="RuleBase" id="RU365003"/>
    </source>
</evidence>
<gene>
    <name evidence="3" type="ORF">NADFUDRAFT_49170</name>
</gene>
<dbReference type="Pfam" id="PF08610">
    <property type="entry name" value="Pex16"/>
    <property type="match status" value="1"/>
</dbReference>
<dbReference type="AlphaFoldDB" id="A0A1E3PSX8"/>
<comment type="similarity">
    <text evidence="1 2">Belongs to the peroxin-16 family.</text>
</comment>
<protein>
    <recommendedName>
        <fullName evidence="2">Peroxisomal membrane protein PEX16</fullName>
    </recommendedName>
</protein>
<keyword evidence="2" id="KW-0962">Peroxisome biogenesis</keyword>
<dbReference type="OrthoDB" id="2021143at2759"/>
<evidence type="ECO:0000313" key="3">
    <source>
        <dbReference type="EMBL" id="ODQ68533.1"/>
    </source>
</evidence>
<evidence type="ECO:0000256" key="1">
    <source>
        <dbReference type="ARBA" id="ARBA00009505"/>
    </source>
</evidence>
<accession>A0A1E3PSX8</accession>
<dbReference type="STRING" id="857566.A0A1E3PSX8"/>
<dbReference type="GO" id="GO:0005778">
    <property type="term" value="C:peroxisomal membrane"/>
    <property type="evidence" value="ECO:0007669"/>
    <property type="project" value="UniProtKB-SubCell"/>
</dbReference>
<dbReference type="PANTHER" id="PTHR13299:SF0">
    <property type="entry name" value="PEROXISOMAL MEMBRANE PROTEIN PEX16"/>
    <property type="match status" value="1"/>
</dbReference>
<dbReference type="GO" id="GO:0007031">
    <property type="term" value="P:peroxisome organization"/>
    <property type="evidence" value="ECO:0007669"/>
    <property type="project" value="UniProtKB-KW"/>
</dbReference>
<reference evidence="3 4" key="1">
    <citation type="journal article" date="2016" name="Proc. Natl. Acad. Sci. U.S.A.">
        <title>Comparative genomics of biotechnologically important yeasts.</title>
        <authorList>
            <person name="Riley R."/>
            <person name="Haridas S."/>
            <person name="Wolfe K.H."/>
            <person name="Lopes M.R."/>
            <person name="Hittinger C.T."/>
            <person name="Goeker M."/>
            <person name="Salamov A.A."/>
            <person name="Wisecaver J.H."/>
            <person name="Long T.M."/>
            <person name="Calvey C.H."/>
            <person name="Aerts A.L."/>
            <person name="Barry K.W."/>
            <person name="Choi C."/>
            <person name="Clum A."/>
            <person name="Coughlan A.Y."/>
            <person name="Deshpande S."/>
            <person name="Douglass A.P."/>
            <person name="Hanson S.J."/>
            <person name="Klenk H.-P."/>
            <person name="LaButti K.M."/>
            <person name="Lapidus A."/>
            <person name="Lindquist E.A."/>
            <person name="Lipzen A.M."/>
            <person name="Meier-Kolthoff J.P."/>
            <person name="Ohm R.A."/>
            <person name="Otillar R.P."/>
            <person name="Pangilinan J.L."/>
            <person name="Peng Y."/>
            <person name="Rokas A."/>
            <person name="Rosa C.A."/>
            <person name="Scheuner C."/>
            <person name="Sibirny A.A."/>
            <person name="Slot J.C."/>
            <person name="Stielow J.B."/>
            <person name="Sun H."/>
            <person name="Kurtzman C.P."/>
            <person name="Blackwell M."/>
            <person name="Grigoriev I.V."/>
            <person name="Jeffries T.W."/>
        </authorList>
    </citation>
    <scope>NUCLEOTIDE SEQUENCE [LARGE SCALE GENOMIC DNA]</scope>
    <source>
        <strain evidence="3 4">DSM 6958</strain>
    </source>
</reference>
<dbReference type="PANTHER" id="PTHR13299">
    <property type="entry name" value="PEROXISOMAL MEMBRANE PROTEIN PEX16"/>
    <property type="match status" value="1"/>
</dbReference>
<name>A0A1E3PSX8_9ASCO</name>
<comment type="subcellular location">
    <subcellularLocation>
        <location evidence="2">Peroxisome membrane</location>
    </subcellularLocation>
</comment>
<dbReference type="EMBL" id="KV454406">
    <property type="protein sequence ID" value="ODQ68533.1"/>
    <property type="molecule type" value="Genomic_DNA"/>
</dbReference>
<keyword evidence="2" id="KW-0576">Peroxisome</keyword>
<dbReference type="InterPro" id="IPR013919">
    <property type="entry name" value="Pex16"/>
</dbReference>
<proteinExistence type="inferred from homology"/>
<dbReference type="Proteomes" id="UP000095009">
    <property type="component" value="Unassembled WGS sequence"/>
</dbReference>